<keyword evidence="1" id="KW-0732">Signal</keyword>
<dbReference type="EMBL" id="LDJG01000018">
    <property type="protein sequence ID" value="KRG56194.1"/>
    <property type="molecule type" value="Genomic_DNA"/>
</dbReference>
<dbReference type="Gene3D" id="3.20.20.140">
    <property type="entry name" value="Metal-dependent hydrolases"/>
    <property type="match status" value="1"/>
</dbReference>
<evidence type="ECO:0000256" key="1">
    <source>
        <dbReference type="SAM" id="SignalP"/>
    </source>
</evidence>
<gene>
    <name evidence="3" type="ORF">ABB22_12560</name>
</gene>
<reference evidence="3 4" key="1">
    <citation type="submission" date="2015-05" db="EMBL/GenBank/DDBJ databases">
        <title>Genome sequencing and analysis of members of genus Stenotrophomonas.</title>
        <authorList>
            <person name="Patil P.P."/>
            <person name="Midha S."/>
            <person name="Patil P.B."/>
        </authorList>
    </citation>
    <scope>NUCLEOTIDE SEQUENCE [LARGE SCALE GENOMIC DNA]</scope>
    <source>
        <strain evidence="3 4">DSM 12575</strain>
    </source>
</reference>
<dbReference type="InterPro" id="IPR032466">
    <property type="entry name" value="Metal_Hydrolase"/>
</dbReference>
<dbReference type="SUPFAM" id="SSF51556">
    <property type="entry name" value="Metallo-dependent hydrolases"/>
    <property type="match status" value="1"/>
</dbReference>
<sequence length="446" mass="47189">MARRAAILSGLLLALAIPLTAAAADRDPYASTYRAADAPATLIVGATVLDGLGARLEGHDVLVERGKLVAIGRALPRPPGVRVIDAQGAWLTPGIIDVHTHLGTFAQPYEHGAHAFADVSETSRPDSADVWIEHAIRASDPAFLHALAAGVTTLQVLPGSSSVIGGRAVVLKPIPATTVAAMKFPGAPQGLKMACGSNPSLSAEGRPGFPDSRMGVVAHLRDLLAQASARMRSGKRAAMPDLAQDTLAMALRGELQIHLHCYRADDIATILAVADEFGLRIAAVHHATEAYKIPDRLREHGACAAVWPDWWGFKREAEDGIRENAAFVDAAGGCAILHSDIPVLGNLLHVETAKAAAAGRRAGLDIPSEHAIRWITSNPARALGLDDRIGRIAPGYNADLVLWSGDPLLVRSRVRLVMMDGVVQIEDGQRPQADFELGRRAMEPGP</sequence>
<evidence type="ECO:0000259" key="2">
    <source>
        <dbReference type="Pfam" id="PF01979"/>
    </source>
</evidence>
<dbReference type="InterPro" id="IPR011059">
    <property type="entry name" value="Metal-dep_hydrolase_composite"/>
</dbReference>
<feature type="chain" id="PRO_5046854626" description="Amidohydrolase-related domain-containing protein" evidence="1">
    <location>
        <begin position="24"/>
        <end position="446"/>
    </location>
</feature>
<dbReference type="Proteomes" id="UP000050902">
    <property type="component" value="Unassembled WGS sequence"/>
</dbReference>
<keyword evidence="4" id="KW-1185">Reference proteome</keyword>
<dbReference type="Gene3D" id="2.30.40.10">
    <property type="entry name" value="Urease, subunit C, domain 1"/>
    <property type="match status" value="1"/>
</dbReference>
<feature type="domain" description="Amidohydrolase-related" evidence="2">
    <location>
        <begin position="91"/>
        <end position="407"/>
    </location>
</feature>
<accession>A0ABR5NI15</accession>
<name>A0ABR5NI15_9GAMM</name>
<feature type="signal peptide" evidence="1">
    <location>
        <begin position="1"/>
        <end position="23"/>
    </location>
</feature>
<protein>
    <recommendedName>
        <fullName evidence="2">Amidohydrolase-related domain-containing protein</fullName>
    </recommendedName>
</protein>
<dbReference type="SUPFAM" id="SSF51338">
    <property type="entry name" value="Composite domain of metallo-dependent hydrolases"/>
    <property type="match status" value="1"/>
</dbReference>
<dbReference type="RefSeq" id="WP_055768265.1">
    <property type="nucleotide sequence ID" value="NZ_LDJG01000018.1"/>
</dbReference>
<organism evidence="3 4">
    <name type="scientific">Stenotrophomonas nitritireducens</name>
    <dbReference type="NCBI Taxonomy" id="83617"/>
    <lineage>
        <taxon>Bacteria</taxon>
        <taxon>Pseudomonadati</taxon>
        <taxon>Pseudomonadota</taxon>
        <taxon>Gammaproteobacteria</taxon>
        <taxon>Lysobacterales</taxon>
        <taxon>Lysobacteraceae</taxon>
        <taxon>Stenotrophomonas</taxon>
    </lineage>
</organism>
<comment type="caution">
    <text evidence="3">The sequence shown here is derived from an EMBL/GenBank/DDBJ whole genome shotgun (WGS) entry which is preliminary data.</text>
</comment>
<evidence type="ECO:0000313" key="3">
    <source>
        <dbReference type="EMBL" id="KRG56194.1"/>
    </source>
</evidence>
<dbReference type="Pfam" id="PF01979">
    <property type="entry name" value="Amidohydro_1"/>
    <property type="match status" value="1"/>
</dbReference>
<dbReference type="PANTHER" id="PTHR43135:SF3">
    <property type="entry name" value="ALPHA-D-RIBOSE 1-METHYLPHOSPHONATE 5-TRIPHOSPHATE DIPHOSPHATASE"/>
    <property type="match status" value="1"/>
</dbReference>
<dbReference type="PANTHER" id="PTHR43135">
    <property type="entry name" value="ALPHA-D-RIBOSE 1-METHYLPHOSPHONATE 5-TRIPHOSPHATE DIPHOSPHATASE"/>
    <property type="match status" value="1"/>
</dbReference>
<dbReference type="InterPro" id="IPR051781">
    <property type="entry name" value="Metallo-dep_Hydrolase"/>
</dbReference>
<evidence type="ECO:0000313" key="4">
    <source>
        <dbReference type="Proteomes" id="UP000050902"/>
    </source>
</evidence>
<proteinExistence type="predicted"/>
<dbReference type="InterPro" id="IPR006680">
    <property type="entry name" value="Amidohydro-rel"/>
</dbReference>